<feature type="non-terminal residue" evidence="2">
    <location>
        <position position="214"/>
    </location>
</feature>
<dbReference type="Gene3D" id="3.40.50.620">
    <property type="entry name" value="HUPs"/>
    <property type="match status" value="1"/>
</dbReference>
<evidence type="ECO:0000313" key="2">
    <source>
        <dbReference type="EMBL" id="GAI53219.1"/>
    </source>
</evidence>
<comment type="caution">
    <text evidence="2">The sequence shown here is derived from an EMBL/GenBank/DDBJ whole genome shotgun (WGS) entry which is preliminary data.</text>
</comment>
<comment type="similarity">
    <text evidence="1">Belongs to the class-I aminoacyl-tRNA synthetase family.</text>
</comment>
<dbReference type="GO" id="GO:0004823">
    <property type="term" value="F:leucine-tRNA ligase activity"/>
    <property type="evidence" value="ECO:0007669"/>
    <property type="project" value="InterPro"/>
</dbReference>
<feature type="non-terminal residue" evidence="2">
    <location>
        <position position="1"/>
    </location>
</feature>
<dbReference type="PANTHER" id="PTHR45794:SF1">
    <property type="entry name" value="LEUCINE--TRNA LIGASE, CYTOPLASMIC"/>
    <property type="match status" value="1"/>
</dbReference>
<dbReference type="InterPro" id="IPR014729">
    <property type="entry name" value="Rossmann-like_a/b/a_fold"/>
</dbReference>
<reference evidence="2" key="1">
    <citation type="journal article" date="2014" name="Front. Microbiol.">
        <title>High frequency of phylogenetically diverse reductive dehalogenase-homologous genes in deep subseafloor sedimentary metagenomes.</title>
        <authorList>
            <person name="Kawai M."/>
            <person name="Futagami T."/>
            <person name="Toyoda A."/>
            <person name="Takaki Y."/>
            <person name="Nishi S."/>
            <person name="Hori S."/>
            <person name="Arai W."/>
            <person name="Tsubouchi T."/>
            <person name="Morono Y."/>
            <person name="Uchiyama I."/>
            <person name="Ito T."/>
            <person name="Fujiyama A."/>
            <person name="Inagaki F."/>
            <person name="Takami H."/>
        </authorList>
    </citation>
    <scope>NUCLEOTIDE SEQUENCE</scope>
    <source>
        <strain evidence="2">Expedition CK06-06</strain>
    </source>
</reference>
<dbReference type="GO" id="GO:0005524">
    <property type="term" value="F:ATP binding"/>
    <property type="evidence" value="ECO:0007669"/>
    <property type="project" value="InterPro"/>
</dbReference>
<dbReference type="SUPFAM" id="SSF52374">
    <property type="entry name" value="Nucleotidylyl transferase"/>
    <property type="match status" value="1"/>
</dbReference>
<dbReference type="InterPro" id="IPR004493">
    <property type="entry name" value="Leu-tRNA-synth_Ia_arc/euk"/>
</dbReference>
<protein>
    <recommendedName>
        <fullName evidence="3">Leucine--tRNA ligase</fullName>
    </recommendedName>
</protein>
<organism evidence="2">
    <name type="scientific">marine sediment metagenome</name>
    <dbReference type="NCBI Taxonomy" id="412755"/>
    <lineage>
        <taxon>unclassified sequences</taxon>
        <taxon>metagenomes</taxon>
        <taxon>ecological metagenomes</taxon>
    </lineage>
</organism>
<dbReference type="GO" id="GO:0006429">
    <property type="term" value="P:leucyl-tRNA aminoacylation"/>
    <property type="evidence" value="ECO:0007669"/>
    <property type="project" value="InterPro"/>
</dbReference>
<name>X1RCA3_9ZZZZ</name>
<gene>
    <name evidence="2" type="ORF">S06H3_58233</name>
</gene>
<evidence type="ECO:0008006" key="3">
    <source>
        <dbReference type="Google" id="ProtNLM"/>
    </source>
</evidence>
<sequence length="214" mass="24728">KYAGMLVSRAKTAVCDDMLANNEAATMYEFSAKPVVCRCGTPVTVKVVEDQWFLNYADEGWKEKARACLARMDLVPPETRAQFEHTIGWLHEWPCTRSIGMGTPAPWDPKWIIESLSDSTIYMAYYTIAHILKTIDPAKLTDEVFDYVFHRKGSADSISRSTGIDRQALERMRREFEYWYPLDYRMSANELIPNHLTFHIFHHALLFPKLCPRG</sequence>
<accession>X1RCA3</accession>
<dbReference type="EMBL" id="BARV01037677">
    <property type="protein sequence ID" value="GAI53219.1"/>
    <property type="molecule type" value="Genomic_DNA"/>
</dbReference>
<proteinExistence type="inferred from homology"/>
<dbReference type="AlphaFoldDB" id="X1RCA3"/>
<evidence type="ECO:0000256" key="1">
    <source>
        <dbReference type="ARBA" id="ARBA00005594"/>
    </source>
</evidence>
<dbReference type="PANTHER" id="PTHR45794">
    <property type="entry name" value="LEUCYL-TRNA SYNTHETASE"/>
    <property type="match status" value="1"/>
</dbReference>